<organism evidence="6 7">
    <name type="scientific">Halogeometricum pallidum JCM 14848</name>
    <dbReference type="NCBI Taxonomy" id="1227487"/>
    <lineage>
        <taxon>Archaea</taxon>
        <taxon>Methanobacteriati</taxon>
        <taxon>Methanobacteriota</taxon>
        <taxon>Stenosarchaea group</taxon>
        <taxon>Halobacteria</taxon>
        <taxon>Halobacteriales</taxon>
        <taxon>Haloferacaceae</taxon>
        <taxon>Halogeometricum</taxon>
    </lineage>
</organism>
<sequence>MTDDDEPAGLKTTATSIAVLKLLEEHDGARVSELAERMDKPKSTIHGHLATLKREQFVVQEGDFYSLGPELLRLGNKVRTRDTGYVLARTFTERLFEEAGLRSVFAVEMGGRAVFLYTVSGEKMGWAHEQLGNRLYLHNTAVGKAILAELPERRVEQIVERWGLPGETENSITDREALTAELSRIRERGYAVNRAENFDELYGIGVAATRKPGDVVGGFSVTGPAHAVTDPDQEAELARTVRDAVTEFELELSLA</sequence>
<keyword evidence="1" id="KW-0805">Transcription regulation</keyword>
<dbReference type="SMART" id="SM00346">
    <property type="entry name" value="HTH_ICLR"/>
    <property type="match status" value="1"/>
</dbReference>
<dbReference type="SUPFAM" id="SSF55781">
    <property type="entry name" value="GAF domain-like"/>
    <property type="match status" value="1"/>
</dbReference>
<gene>
    <name evidence="6" type="ORF">C474_16464</name>
</gene>
<dbReference type="GO" id="GO:0045892">
    <property type="term" value="P:negative regulation of DNA-templated transcription"/>
    <property type="evidence" value="ECO:0007669"/>
    <property type="project" value="TreeGrafter"/>
</dbReference>
<evidence type="ECO:0000256" key="1">
    <source>
        <dbReference type="ARBA" id="ARBA00023015"/>
    </source>
</evidence>
<dbReference type="PROSITE" id="PS51077">
    <property type="entry name" value="HTH_ICLR"/>
    <property type="match status" value="1"/>
</dbReference>
<dbReference type="GO" id="GO:0003700">
    <property type="term" value="F:DNA-binding transcription factor activity"/>
    <property type="evidence" value="ECO:0007669"/>
    <property type="project" value="TreeGrafter"/>
</dbReference>
<dbReference type="CDD" id="cd00090">
    <property type="entry name" value="HTH_ARSR"/>
    <property type="match status" value="1"/>
</dbReference>
<keyword evidence="7" id="KW-1185">Reference proteome</keyword>
<dbReference type="InterPro" id="IPR011991">
    <property type="entry name" value="ArsR-like_HTH"/>
</dbReference>
<dbReference type="EMBL" id="AOIV01000040">
    <property type="protein sequence ID" value="ELZ27350.1"/>
    <property type="molecule type" value="Genomic_DNA"/>
</dbReference>
<keyword evidence="2" id="KW-0238">DNA-binding</keyword>
<dbReference type="PATRIC" id="fig|1227487.5.peg.3270"/>
<dbReference type="InterPro" id="IPR036390">
    <property type="entry name" value="WH_DNA-bd_sf"/>
</dbReference>
<evidence type="ECO:0000259" key="4">
    <source>
        <dbReference type="PROSITE" id="PS51077"/>
    </source>
</evidence>
<dbReference type="InterPro" id="IPR014757">
    <property type="entry name" value="Tscrpt_reg_IclR_C"/>
</dbReference>
<dbReference type="OrthoDB" id="282092at2157"/>
<evidence type="ECO:0000313" key="7">
    <source>
        <dbReference type="Proteomes" id="UP000011513"/>
    </source>
</evidence>
<dbReference type="SUPFAM" id="SSF46785">
    <property type="entry name" value="Winged helix' DNA-binding domain"/>
    <property type="match status" value="1"/>
</dbReference>
<dbReference type="AlphaFoldDB" id="M0CVV0"/>
<dbReference type="InterPro" id="IPR036388">
    <property type="entry name" value="WH-like_DNA-bd_sf"/>
</dbReference>
<dbReference type="GO" id="GO:0003677">
    <property type="term" value="F:DNA binding"/>
    <property type="evidence" value="ECO:0007669"/>
    <property type="project" value="UniProtKB-KW"/>
</dbReference>
<dbReference type="Pfam" id="PF09339">
    <property type="entry name" value="HTH_IclR"/>
    <property type="match status" value="1"/>
</dbReference>
<proteinExistence type="predicted"/>
<dbReference type="InterPro" id="IPR005471">
    <property type="entry name" value="Tscrpt_reg_IclR_N"/>
</dbReference>
<dbReference type="RefSeq" id="WP_008388717.1">
    <property type="nucleotide sequence ID" value="NZ_AOIV01000040.1"/>
</dbReference>
<dbReference type="eggNOG" id="arCOG02798">
    <property type="taxonomic scope" value="Archaea"/>
</dbReference>
<evidence type="ECO:0000259" key="5">
    <source>
        <dbReference type="PROSITE" id="PS51078"/>
    </source>
</evidence>
<dbReference type="PANTHER" id="PTHR30136:SF35">
    <property type="entry name" value="HTH-TYPE TRANSCRIPTIONAL REGULATOR RV1719"/>
    <property type="match status" value="1"/>
</dbReference>
<dbReference type="InterPro" id="IPR050707">
    <property type="entry name" value="HTH_MetabolicPath_Reg"/>
</dbReference>
<dbReference type="PANTHER" id="PTHR30136">
    <property type="entry name" value="HELIX-TURN-HELIX TRANSCRIPTIONAL REGULATOR, ICLR FAMILY"/>
    <property type="match status" value="1"/>
</dbReference>
<dbReference type="InterPro" id="IPR029016">
    <property type="entry name" value="GAF-like_dom_sf"/>
</dbReference>
<dbReference type="Gene3D" id="3.30.450.40">
    <property type="match status" value="1"/>
</dbReference>
<dbReference type="InParanoid" id="M0CVV0"/>
<protein>
    <submittedName>
        <fullName evidence="6">ArcR family transcription regulator</fullName>
    </submittedName>
</protein>
<accession>M0CVV0</accession>
<dbReference type="Pfam" id="PF01614">
    <property type="entry name" value="IclR_C"/>
    <property type="match status" value="1"/>
</dbReference>
<reference evidence="6 7" key="1">
    <citation type="journal article" date="2014" name="PLoS Genet.">
        <title>Phylogenetically driven sequencing of extremely halophilic archaea reveals strategies for static and dynamic osmo-response.</title>
        <authorList>
            <person name="Becker E.A."/>
            <person name="Seitzer P.M."/>
            <person name="Tritt A."/>
            <person name="Larsen D."/>
            <person name="Krusor M."/>
            <person name="Yao A.I."/>
            <person name="Wu D."/>
            <person name="Madern D."/>
            <person name="Eisen J.A."/>
            <person name="Darling A.E."/>
            <person name="Facciotti M.T."/>
        </authorList>
    </citation>
    <scope>NUCLEOTIDE SEQUENCE [LARGE SCALE GENOMIC DNA]</scope>
    <source>
        <strain evidence="6 7">JCM 14848</strain>
    </source>
</reference>
<dbReference type="PROSITE" id="PS51078">
    <property type="entry name" value="ICLR_ED"/>
    <property type="match status" value="1"/>
</dbReference>
<feature type="domain" description="HTH iclR-type" evidence="4">
    <location>
        <begin position="10"/>
        <end position="69"/>
    </location>
</feature>
<dbReference type="Gene3D" id="1.10.10.10">
    <property type="entry name" value="Winged helix-like DNA-binding domain superfamily/Winged helix DNA-binding domain"/>
    <property type="match status" value="1"/>
</dbReference>
<feature type="domain" description="IclR-ED" evidence="5">
    <location>
        <begin position="70"/>
        <end position="254"/>
    </location>
</feature>
<evidence type="ECO:0000313" key="6">
    <source>
        <dbReference type="EMBL" id="ELZ27350.1"/>
    </source>
</evidence>
<comment type="caution">
    <text evidence="6">The sequence shown here is derived from an EMBL/GenBank/DDBJ whole genome shotgun (WGS) entry which is preliminary data.</text>
</comment>
<evidence type="ECO:0000256" key="2">
    <source>
        <dbReference type="ARBA" id="ARBA00023125"/>
    </source>
</evidence>
<keyword evidence="3" id="KW-0804">Transcription</keyword>
<evidence type="ECO:0000256" key="3">
    <source>
        <dbReference type="ARBA" id="ARBA00023163"/>
    </source>
</evidence>
<dbReference type="Proteomes" id="UP000011513">
    <property type="component" value="Unassembled WGS sequence"/>
</dbReference>
<name>M0CVV0_HALPD</name>